<dbReference type="FunFam" id="4.10.240.10:FF:000003">
    <property type="entry name" value="C6 transcription factor (Leu3)"/>
    <property type="match status" value="1"/>
</dbReference>
<dbReference type="HOGENOM" id="CLU_011455_1_1_1"/>
<sequence>MDAASVLANSHPDSLNVFQSPPPQLPPYGFPDQLQVTQEDVGTGTPPNVPKSKRRKLSAFNEGVKGLDDAEGEADNALQRNGSARKSRPAGTKRACNQCRQQKLKCNVIENPWKSCDRCVKHKLDCVITADFKRVGKRSQQAELERSNDELQRQVVELTRALAARDQNGGLYEQHLRRQLEEANMANFTATPPTADDGSHDAALLLNLKQSDPNRATPLGRITPMGRTQALESVILTPDMIDSLWAEYYTRYHEYLPVLEPDVDNPDHVLQRSRFLFWTIVMVASRHFALDSTLFSRLERPYEKLVRDTITRPPTRDQHHAVKALCLLCTWPLPVSSTTEDMTFVYSGIMMKFAMHLGIHRPSSPTDFNNIPINLQQDQVKDRLRTWAICNLVAQNVATSFGQPPETVWDSTLLPRVGETPAALQALQNRLKIEQKVDKVTRTVYCGDASPKTIKALNDELQELALTMDLNNDLDNLYYRALMLHFNLKAFFANHDSEDYAIALQALHTSTRYFLDAAFKLDLLYAPNYIMQMCIAAVVSLLKLLNSFFGFQEYSERESGVEMFWEAINRIRTMSVRPNDLPQRLAEVFAQMWNAWDTLNSERVGGPIAESVTNGEIDSSLTLKRRYRMSMSHVFDSVWRWKEEMHGERDKLKDALKNPTSPIAMTHRSSSMSNGRRPSSSMMDDVDHVTTMASFGAYGSLPLSAPQDMTFSTGYDFFDPLGWALNNEMAGMPIPDAFVPQHSGNMGW</sequence>
<keyword evidence="12" id="KW-1185">Reference proteome</keyword>
<dbReference type="OrthoDB" id="2341546at2759"/>
<dbReference type="STRING" id="253628.A0A0D2A1T0"/>
<evidence type="ECO:0000256" key="3">
    <source>
        <dbReference type="ARBA" id="ARBA00022833"/>
    </source>
</evidence>
<dbReference type="Gene3D" id="4.10.240.10">
    <property type="entry name" value="Zn(2)-C6 fungal-type DNA-binding domain"/>
    <property type="match status" value="1"/>
</dbReference>
<dbReference type="SMART" id="SM00066">
    <property type="entry name" value="GAL4"/>
    <property type="match status" value="1"/>
</dbReference>
<feature type="domain" description="Zn(2)-C6 fungal-type" evidence="10">
    <location>
        <begin position="95"/>
        <end position="128"/>
    </location>
</feature>
<evidence type="ECO:0000256" key="5">
    <source>
        <dbReference type="ARBA" id="ARBA00023125"/>
    </source>
</evidence>
<organism evidence="11 12">
    <name type="scientific">Verruconis gallopava</name>
    <dbReference type="NCBI Taxonomy" id="253628"/>
    <lineage>
        <taxon>Eukaryota</taxon>
        <taxon>Fungi</taxon>
        <taxon>Dikarya</taxon>
        <taxon>Ascomycota</taxon>
        <taxon>Pezizomycotina</taxon>
        <taxon>Dothideomycetes</taxon>
        <taxon>Pleosporomycetidae</taxon>
        <taxon>Venturiales</taxon>
        <taxon>Sympoventuriaceae</taxon>
        <taxon>Verruconis</taxon>
    </lineage>
</organism>
<dbReference type="CDD" id="cd00067">
    <property type="entry name" value="GAL4"/>
    <property type="match status" value="1"/>
</dbReference>
<keyword evidence="7" id="KW-0539">Nucleus</keyword>
<evidence type="ECO:0000256" key="9">
    <source>
        <dbReference type="SAM" id="MobiDB-lite"/>
    </source>
</evidence>
<feature type="region of interest" description="Disordered" evidence="9">
    <location>
        <begin position="660"/>
        <end position="683"/>
    </location>
</feature>
<dbReference type="VEuPathDB" id="FungiDB:PV09_07689"/>
<dbReference type="GO" id="GO:0005634">
    <property type="term" value="C:nucleus"/>
    <property type="evidence" value="ECO:0007669"/>
    <property type="project" value="UniProtKB-SubCell"/>
</dbReference>
<proteinExistence type="predicted"/>
<dbReference type="Pfam" id="PF00172">
    <property type="entry name" value="Zn_clus"/>
    <property type="match status" value="1"/>
</dbReference>
<dbReference type="FunCoup" id="A0A0D2A1T0">
    <property type="interactions" value="387"/>
</dbReference>
<keyword evidence="5" id="KW-0238">DNA-binding</keyword>
<dbReference type="PANTHER" id="PTHR31845:SF21">
    <property type="entry name" value="REGULATORY PROTEIN LEU3"/>
    <property type="match status" value="1"/>
</dbReference>
<dbReference type="PROSITE" id="PS50048">
    <property type="entry name" value="ZN2_CY6_FUNGAL_2"/>
    <property type="match status" value="1"/>
</dbReference>
<evidence type="ECO:0000256" key="6">
    <source>
        <dbReference type="ARBA" id="ARBA00023163"/>
    </source>
</evidence>
<keyword evidence="3" id="KW-0862">Zinc</keyword>
<dbReference type="SUPFAM" id="SSF57701">
    <property type="entry name" value="Zn2/Cys6 DNA-binding domain"/>
    <property type="match status" value="1"/>
</dbReference>
<accession>A0A0D2A1T0</accession>
<dbReference type="PROSITE" id="PS00463">
    <property type="entry name" value="ZN2_CY6_FUNGAL_1"/>
    <property type="match status" value="1"/>
</dbReference>
<feature type="region of interest" description="Disordered" evidence="9">
    <location>
        <begin position="1"/>
        <end position="90"/>
    </location>
</feature>
<dbReference type="GO" id="GO:0000981">
    <property type="term" value="F:DNA-binding transcription factor activity, RNA polymerase II-specific"/>
    <property type="evidence" value="ECO:0007669"/>
    <property type="project" value="InterPro"/>
</dbReference>
<name>A0A0D2A1T0_9PEZI</name>
<keyword evidence="8" id="KW-0175">Coiled coil</keyword>
<feature type="coiled-coil region" evidence="8">
    <location>
        <begin position="134"/>
        <end position="168"/>
    </location>
</feature>
<dbReference type="GO" id="GO:0001216">
    <property type="term" value="F:DNA-binding transcription activator activity"/>
    <property type="evidence" value="ECO:0007669"/>
    <property type="project" value="UniProtKB-ARBA"/>
</dbReference>
<evidence type="ECO:0000256" key="1">
    <source>
        <dbReference type="ARBA" id="ARBA00004123"/>
    </source>
</evidence>
<dbReference type="Proteomes" id="UP000053259">
    <property type="component" value="Unassembled WGS sequence"/>
</dbReference>
<keyword evidence="6" id="KW-0804">Transcription</keyword>
<evidence type="ECO:0000256" key="4">
    <source>
        <dbReference type="ARBA" id="ARBA00023015"/>
    </source>
</evidence>
<evidence type="ECO:0000313" key="11">
    <source>
        <dbReference type="EMBL" id="KIW00703.1"/>
    </source>
</evidence>
<dbReference type="InterPro" id="IPR036864">
    <property type="entry name" value="Zn2-C6_fun-type_DNA-bd_sf"/>
</dbReference>
<evidence type="ECO:0000256" key="7">
    <source>
        <dbReference type="ARBA" id="ARBA00023242"/>
    </source>
</evidence>
<keyword evidence="2" id="KW-0479">Metal-binding</keyword>
<reference evidence="11 12" key="1">
    <citation type="submission" date="2015-01" db="EMBL/GenBank/DDBJ databases">
        <title>The Genome Sequence of Ochroconis gallopava CBS43764.</title>
        <authorList>
            <consortium name="The Broad Institute Genomics Platform"/>
            <person name="Cuomo C."/>
            <person name="de Hoog S."/>
            <person name="Gorbushina A."/>
            <person name="Stielow B."/>
            <person name="Teixiera M."/>
            <person name="Abouelleil A."/>
            <person name="Chapman S.B."/>
            <person name="Priest M."/>
            <person name="Young S.K."/>
            <person name="Wortman J."/>
            <person name="Nusbaum C."/>
            <person name="Birren B."/>
        </authorList>
    </citation>
    <scope>NUCLEOTIDE SEQUENCE [LARGE SCALE GENOMIC DNA]</scope>
    <source>
        <strain evidence="11 12">CBS 43764</strain>
    </source>
</reference>
<gene>
    <name evidence="11" type="ORF">PV09_07689</name>
</gene>
<dbReference type="InterPro" id="IPR001138">
    <property type="entry name" value="Zn2Cys6_DnaBD"/>
</dbReference>
<dbReference type="EMBL" id="KN847560">
    <property type="protein sequence ID" value="KIW00703.1"/>
    <property type="molecule type" value="Genomic_DNA"/>
</dbReference>
<keyword evidence="4" id="KW-0805">Transcription regulation</keyword>
<evidence type="ECO:0000313" key="12">
    <source>
        <dbReference type="Proteomes" id="UP000053259"/>
    </source>
</evidence>
<evidence type="ECO:0000256" key="2">
    <source>
        <dbReference type="ARBA" id="ARBA00022723"/>
    </source>
</evidence>
<dbReference type="InParanoid" id="A0A0D2A1T0"/>
<evidence type="ECO:0000259" key="10">
    <source>
        <dbReference type="PROSITE" id="PS50048"/>
    </source>
</evidence>
<dbReference type="GO" id="GO:0008270">
    <property type="term" value="F:zinc ion binding"/>
    <property type="evidence" value="ECO:0007669"/>
    <property type="project" value="InterPro"/>
</dbReference>
<evidence type="ECO:0000256" key="8">
    <source>
        <dbReference type="SAM" id="Coils"/>
    </source>
</evidence>
<dbReference type="GO" id="GO:0000976">
    <property type="term" value="F:transcription cis-regulatory region binding"/>
    <property type="evidence" value="ECO:0007669"/>
    <property type="project" value="TreeGrafter"/>
</dbReference>
<dbReference type="AlphaFoldDB" id="A0A0D2A1T0"/>
<feature type="compositionally biased region" description="Polar residues" evidence="9">
    <location>
        <begin position="7"/>
        <end position="19"/>
    </location>
</feature>
<dbReference type="CDD" id="cd12148">
    <property type="entry name" value="fungal_TF_MHR"/>
    <property type="match status" value="1"/>
</dbReference>
<feature type="compositionally biased region" description="Pro residues" evidence="9">
    <location>
        <begin position="20"/>
        <end position="29"/>
    </location>
</feature>
<protein>
    <recommendedName>
        <fullName evidence="10">Zn(2)-C6 fungal-type domain-containing protein</fullName>
    </recommendedName>
</protein>
<dbReference type="GeneID" id="27315662"/>
<comment type="subcellular location">
    <subcellularLocation>
        <location evidence="1">Nucleus</location>
    </subcellularLocation>
</comment>
<dbReference type="PANTHER" id="PTHR31845">
    <property type="entry name" value="FINGER DOMAIN PROTEIN, PUTATIVE-RELATED"/>
    <property type="match status" value="1"/>
</dbReference>
<dbReference type="RefSeq" id="XP_016210572.1">
    <property type="nucleotide sequence ID" value="XM_016361493.1"/>
</dbReference>
<feature type="compositionally biased region" description="Low complexity" evidence="9">
    <location>
        <begin position="668"/>
        <end position="683"/>
    </location>
</feature>
<dbReference type="InterPro" id="IPR051089">
    <property type="entry name" value="prtT"/>
</dbReference>